<dbReference type="Proteomes" id="UP001145114">
    <property type="component" value="Unassembled WGS sequence"/>
</dbReference>
<comment type="caution">
    <text evidence="1">The sequence shown here is derived from an EMBL/GenBank/DDBJ whole genome shotgun (WGS) entry which is preliminary data.</text>
</comment>
<dbReference type="EMBL" id="JAMZIH010005566">
    <property type="protein sequence ID" value="KAJ1674969.1"/>
    <property type="molecule type" value="Genomic_DNA"/>
</dbReference>
<organism evidence="1 2">
    <name type="scientific">Spiromyces aspiralis</name>
    <dbReference type="NCBI Taxonomy" id="68401"/>
    <lineage>
        <taxon>Eukaryota</taxon>
        <taxon>Fungi</taxon>
        <taxon>Fungi incertae sedis</taxon>
        <taxon>Zoopagomycota</taxon>
        <taxon>Kickxellomycotina</taxon>
        <taxon>Kickxellomycetes</taxon>
        <taxon>Kickxellales</taxon>
        <taxon>Kickxellaceae</taxon>
        <taxon>Spiromyces</taxon>
    </lineage>
</organism>
<evidence type="ECO:0000313" key="1">
    <source>
        <dbReference type="EMBL" id="KAJ1674969.1"/>
    </source>
</evidence>
<name>A0ACC1HEH7_9FUNG</name>
<accession>A0ACC1HEH7</accession>
<feature type="non-terminal residue" evidence="1">
    <location>
        <position position="1292"/>
    </location>
</feature>
<protein>
    <submittedName>
        <fullName evidence="1">Kinesin- motor protein</fullName>
    </submittedName>
</protein>
<sequence length="1292" mass="141436">MSSIAHGHKHSSSVGGHYLGSGDDVPAGHYGNGSSSTNNCSATGGKQKKTHIQVVVRCRSLNERELRDNPVEVVHTPAVQGREVILKGATERRYKFDRVFGPQADQELIHREIVMPIINEMLQGYNCTIFAYGQTGTGKTYTMEGDLKLDEGGCSDLLSQRSASRMGSVSDASRQRPPLSVSDLPAAGYDPNELDLAGIPARAGIIPRTLRRLFMALDRMSTEYSVRVSYIEIYNEELRDLLSSSYNPDAPNGGTDLQIFGDSSKKGGLLIRGLEEVPVSTAKDAIAAMSRGAERRRVAVTKCNQQSSRSHAIFSIMVNIREPSMATSADGEQLIKFGKLNLVDLAGSENVRRSGAEDMRLREAAMINKSLLNLGRVIKALVEHEPHVPYRDSKLTRLLQDSLGGSTRTCLIATISPARVSLEETQSTLDYAFRAKNVCNQPQINQQVTKSILINELNLQITRLKAELEATRDKNGICLPQSLYEELTRDADTRREQIREWSQRLELREEELRRMHTENQQMRYQWEATEERLELANQELKDKSNRLESVESKLAETLRLLNEQRVLTAAHAETEAELDYTAKKLSAYLDDAGPLGECLCDEIDRMVAREHENMDRADEYSSQLLRRTGGMAKRVSQATSGLEKQTAVLISKLEDDVGERFEGALRKEIDAWSSRVRDTLTKSVEASLGQLDSSASLHGRISEELGKACASLRVTIDQSIMDTLDHCRSLKQMVETLLENHKTTLLSISDGIVQHITEGIQETQRHRESQHRRLNSLVAGVIKAMSSQAEQASKGHSGLKGSVQCIKAQIESDDARLIRQIQSLIEERQAQQMALLQNLVESSGSNAVLLQKAAEEVSTTSARCQEETGQADKRAIEFEASLIDTVQSKLRQAARDAYGQATEMAGLLDSSTTKIHEAAKHQSEQTAEFMRGTVAQRQQLSQAFDQVRGCAGEQLKAIASVAAESVDHGAKLVEDAAGVWQEARTEIYQSLGAARAQLLETGSALSADIESVNELSTSTFAKIKATIPANTFAPQRERLPKRLKSWRRTRPHEVITKRLRTDVPSRDGRAGQEEDGDAAITMDLDDLAWTGEHVQVPSPRTLRNELASTRVRPTSIPLPDSPAVSMVSEVPTRPSSPIPTAVAVKPSGSESAKSVSTVDSSPETLVGEGTSRRPMSALGIPGAQAPIARINSANISTRRHYHHQRRQGAQVAGQGVRSVSSTYSPGVGGDFQRARSVADNGVSSSVPSDTETVGSAENISPDLQSEGGKGVKRSLNVPALPPASLVTTREPA</sequence>
<evidence type="ECO:0000313" key="2">
    <source>
        <dbReference type="Proteomes" id="UP001145114"/>
    </source>
</evidence>
<reference evidence="1" key="1">
    <citation type="submission" date="2022-06" db="EMBL/GenBank/DDBJ databases">
        <title>Phylogenomic reconstructions and comparative analyses of Kickxellomycotina fungi.</title>
        <authorList>
            <person name="Reynolds N.K."/>
            <person name="Stajich J.E."/>
            <person name="Barry K."/>
            <person name="Grigoriev I.V."/>
            <person name="Crous P."/>
            <person name="Smith M.E."/>
        </authorList>
    </citation>
    <scope>NUCLEOTIDE SEQUENCE</scope>
    <source>
        <strain evidence="1">RSA 2271</strain>
    </source>
</reference>
<keyword evidence="2" id="KW-1185">Reference proteome</keyword>
<proteinExistence type="predicted"/>
<gene>
    <name evidence="1" type="primary">KIP1</name>
    <name evidence="1" type="ORF">EV182_002198</name>
</gene>